<dbReference type="Proteomes" id="UP000478208">
    <property type="component" value="Unassembled WGS sequence"/>
</dbReference>
<name>A0A6L6UGJ2_9FLAO</name>
<evidence type="ECO:0000313" key="3">
    <source>
        <dbReference type="Proteomes" id="UP000478208"/>
    </source>
</evidence>
<dbReference type="Gene3D" id="3.30.2310.20">
    <property type="entry name" value="RelE-like"/>
    <property type="match status" value="1"/>
</dbReference>
<dbReference type="EMBL" id="WOWS01000019">
    <property type="protein sequence ID" value="MUU79917.1"/>
    <property type="molecule type" value="Genomic_DNA"/>
</dbReference>
<evidence type="ECO:0000313" key="2">
    <source>
        <dbReference type="EMBL" id="MUU79917.1"/>
    </source>
</evidence>
<sequence length="97" mass="11439">MALKIVWTPQAENGLDKVLDYLEKEWTIMEILNLEQNINDLLTRISKYPKICPPTGKYNNVHKGLVDKNNYIIYRIQPKKELIEIINFRGTKQKPIK</sequence>
<gene>
    <name evidence="2" type="ORF">GN138_15850</name>
</gene>
<protein>
    <submittedName>
        <fullName evidence="2">Type II toxin-antitoxin system RelE/ParE family toxin</fullName>
    </submittedName>
</protein>
<keyword evidence="1" id="KW-1277">Toxin-antitoxin system</keyword>
<proteinExistence type="predicted"/>
<reference evidence="2 3" key="1">
    <citation type="submission" date="2019-12" db="EMBL/GenBank/DDBJ databases">
        <authorList>
            <person name="Li J."/>
        </authorList>
    </citation>
    <scope>NUCLEOTIDE SEQUENCE [LARGE SCALE GENOMIC DNA]</scope>
    <source>
        <strain evidence="2 3">HL2-2</strain>
    </source>
</reference>
<comment type="caution">
    <text evidence="2">The sequence shown here is derived from an EMBL/GenBank/DDBJ whole genome shotgun (WGS) entry which is preliminary data.</text>
</comment>
<dbReference type="AlphaFoldDB" id="A0A6L6UGJ2"/>
<accession>A0A6L6UGJ2</accession>
<dbReference type="InterPro" id="IPR035093">
    <property type="entry name" value="RelE/ParE_toxin_dom_sf"/>
</dbReference>
<organism evidence="2 3">
    <name type="scientific">Winogradskyella endarachnes</name>
    <dbReference type="NCBI Taxonomy" id="2681965"/>
    <lineage>
        <taxon>Bacteria</taxon>
        <taxon>Pseudomonadati</taxon>
        <taxon>Bacteroidota</taxon>
        <taxon>Flavobacteriia</taxon>
        <taxon>Flavobacteriales</taxon>
        <taxon>Flavobacteriaceae</taxon>
        <taxon>Winogradskyella</taxon>
    </lineage>
</organism>
<dbReference type="Pfam" id="PF05016">
    <property type="entry name" value="ParE_toxin"/>
    <property type="match status" value="1"/>
</dbReference>
<dbReference type="RefSeq" id="WP_157364971.1">
    <property type="nucleotide sequence ID" value="NZ_WOWS01000019.1"/>
</dbReference>
<keyword evidence="3" id="KW-1185">Reference proteome</keyword>
<evidence type="ECO:0000256" key="1">
    <source>
        <dbReference type="ARBA" id="ARBA00022649"/>
    </source>
</evidence>
<dbReference type="InterPro" id="IPR007712">
    <property type="entry name" value="RelE/ParE_toxin"/>
</dbReference>